<dbReference type="OrthoDB" id="9806902at2"/>
<proteinExistence type="predicted"/>
<organism evidence="2 3">
    <name type="scientific">Faecalibaculum rodentium</name>
    <dbReference type="NCBI Taxonomy" id="1702221"/>
    <lineage>
        <taxon>Bacteria</taxon>
        <taxon>Bacillati</taxon>
        <taxon>Bacillota</taxon>
        <taxon>Erysipelotrichia</taxon>
        <taxon>Erysipelotrichales</taxon>
        <taxon>Erysipelotrichaceae</taxon>
        <taxon>Faecalibaculum</taxon>
    </lineage>
</organism>
<protein>
    <recommendedName>
        <fullName evidence="1">Serine aminopeptidase S33 domain-containing protein</fullName>
    </recommendedName>
</protein>
<gene>
    <name evidence="2" type="ORF">AALO17_20850</name>
</gene>
<dbReference type="PANTHER" id="PTHR11614">
    <property type="entry name" value="PHOSPHOLIPASE-RELATED"/>
    <property type="match status" value="1"/>
</dbReference>
<dbReference type="InterPro" id="IPR029058">
    <property type="entry name" value="AB_hydrolase_fold"/>
</dbReference>
<dbReference type="Pfam" id="PF12146">
    <property type="entry name" value="Hydrolase_4"/>
    <property type="match status" value="1"/>
</dbReference>
<dbReference type="SUPFAM" id="SSF53474">
    <property type="entry name" value="alpha/beta-Hydrolases"/>
    <property type="match status" value="1"/>
</dbReference>
<dbReference type="PATRIC" id="fig|1702221.3.peg.2028"/>
<keyword evidence="3" id="KW-1185">Reference proteome</keyword>
<dbReference type="InterPro" id="IPR022742">
    <property type="entry name" value="Hydrolase_4"/>
</dbReference>
<evidence type="ECO:0000313" key="2">
    <source>
        <dbReference type="EMBL" id="AMK55219.1"/>
    </source>
</evidence>
<dbReference type="EMBL" id="CP011391">
    <property type="protein sequence ID" value="AMK55219.1"/>
    <property type="molecule type" value="Genomic_DNA"/>
</dbReference>
<feature type="domain" description="Serine aminopeptidase S33" evidence="1">
    <location>
        <begin position="31"/>
        <end position="288"/>
    </location>
</feature>
<dbReference type="KEGG" id="fro:AALO17_20850"/>
<dbReference type="Gene3D" id="3.40.50.1820">
    <property type="entry name" value="alpha/beta hydrolase"/>
    <property type="match status" value="1"/>
</dbReference>
<sequence length="310" mass="34617">MKTEHFSLTSRQDGLPLDVLLTLPDDPGTLSGIVQISHGMCEHKERYLPFMEFLAARGYGAVIHDHRGHGQQALESGTLGFFGDEDGEAIVEDLHQVTCGIRARFRDVPVTLLGHSMGSLVARKYLKTHDDQISALILSGAPWNNPGAQAGLVLARTLAKVRGGRHRSRFIHELADGAFGRKFGGNAWLSANEENVQAFNDHPLDGFHFTLNGYMNLFSLVRDVYSPKGWQMKHPDLPVFFIAGEDDPVIGSRQKWIAEQDFLRTLGYQDVRGTLYPAMRHEILLEKEARVVMNDILTFLVTSRDPETDV</sequence>
<reference evidence="2 3" key="1">
    <citation type="journal article" date="2016" name="Gut Pathog.">
        <title>Whole genome sequencing of "Faecalibaculum rodentium" ALO17, isolated from C57BL/6J laboratory mouse feces.</title>
        <authorList>
            <person name="Lim S."/>
            <person name="Chang D.H."/>
            <person name="Ahn S."/>
            <person name="Kim B.C."/>
        </authorList>
    </citation>
    <scope>NUCLEOTIDE SEQUENCE [LARGE SCALE GENOMIC DNA]</scope>
    <source>
        <strain evidence="2 3">Alo17</strain>
    </source>
</reference>
<name>A0A140DX42_9FIRM</name>
<dbReference type="InterPro" id="IPR051044">
    <property type="entry name" value="MAG_DAG_Lipase"/>
</dbReference>
<dbReference type="AlphaFoldDB" id="A0A140DX42"/>
<evidence type="ECO:0000313" key="3">
    <source>
        <dbReference type="Proteomes" id="UP000069771"/>
    </source>
</evidence>
<dbReference type="RefSeq" id="WP_067558614.1">
    <property type="nucleotide sequence ID" value="NZ_CP011391.1"/>
</dbReference>
<dbReference type="GeneID" id="78478680"/>
<evidence type="ECO:0000259" key="1">
    <source>
        <dbReference type="Pfam" id="PF12146"/>
    </source>
</evidence>
<dbReference type="STRING" id="1702221.AALO17_20850"/>
<accession>A0A140DX42</accession>
<dbReference type="Proteomes" id="UP000069771">
    <property type="component" value="Chromosome"/>
</dbReference>